<evidence type="ECO:0000256" key="1">
    <source>
        <dbReference type="ARBA" id="ARBA00023015"/>
    </source>
</evidence>
<evidence type="ECO:0000313" key="6">
    <source>
        <dbReference type="Proteomes" id="UP000230390"/>
    </source>
</evidence>
<dbReference type="InterPro" id="IPR052359">
    <property type="entry name" value="HTH-type_reg/antitoxin"/>
</dbReference>
<dbReference type="Proteomes" id="UP000230390">
    <property type="component" value="Unassembled WGS sequence"/>
</dbReference>
<comment type="caution">
    <text evidence="5">The sequence shown here is derived from an EMBL/GenBank/DDBJ whole genome shotgun (WGS) entry which is preliminary data.</text>
</comment>
<evidence type="ECO:0000259" key="4">
    <source>
        <dbReference type="PROSITE" id="PS50943"/>
    </source>
</evidence>
<gene>
    <name evidence="5" type="ORF">CR105_09025</name>
</gene>
<dbReference type="Pfam" id="PF15731">
    <property type="entry name" value="MqsA_antitoxin"/>
    <property type="match status" value="1"/>
</dbReference>
<evidence type="ECO:0000256" key="2">
    <source>
        <dbReference type="ARBA" id="ARBA00023125"/>
    </source>
</evidence>
<keyword evidence="3" id="KW-0804">Transcription</keyword>
<evidence type="ECO:0000313" key="5">
    <source>
        <dbReference type="EMBL" id="PIL45313.1"/>
    </source>
</evidence>
<dbReference type="Gene3D" id="1.10.260.40">
    <property type="entry name" value="lambda repressor-like DNA-binding domains"/>
    <property type="match status" value="1"/>
</dbReference>
<dbReference type="PROSITE" id="PS50943">
    <property type="entry name" value="HTH_CROC1"/>
    <property type="match status" value="1"/>
</dbReference>
<name>A0A2G8TH20_9BURK</name>
<reference evidence="5 6" key="1">
    <citation type="submission" date="2017-10" db="EMBL/GenBank/DDBJ databases">
        <title>Massilia psychrophilum sp. nov., a novel purple-pigmented bacterium isolated from Tianshan glacier, Xinjiang Municipality, China.</title>
        <authorList>
            <person name="Wang H."/>
        </authorList>
    </citation>
    <scope>NUCLEOTIDE SEQUENCE [LARGE SCALE GENOMIC DNA]</scope>
    <source>
        <strain evidence="5 6">JCM 30074</strain>
    </source>
</reference>
<keyword evidence="6" id="KW-1185">Reference proteome</keyword>
<feature type="domain" description="HTH cro/C1-type" evidence="4">
    <location>
        <begin position="45"/>
        <end position="98"/>
    </location>
</feature>
<sequence length="104" mass="11637">MTKGDIFTELMGGFDALDQAREGKVTLRKYKVEPKPVPRMDAAAVHALRTKLGMSQPVFARQLRIEPRTVANWEQGVSTPNSRAAILLKLIERHPELLAEIAML</sequence>
<protein>
    <submittedName>
        <fullName evidence="5">Transcriptional regulator</fullName>
    </submittedName>
</protein>
<keyword evidence="1" id="KW-0805">Transcription regulation</keyword>
<dbReference type="SUPFAM" id="SSF47413">
    <property type="entry name" value="lambda repressor-like DNA-binding domains"/>
    <property type="match status" value="1"/>
</dbReference>
<dbReference type="PANTHER" id="PTHR36511">
    <property type="entry name" value="MERR FAMILY BACTERIAL REGULATORY PROTEIN"/>
    <property type="match status" value="1"/>
</dbReference>
<proteinExistence type="predicted"/>
<dbReference type="InterPro" id="IPR001387">
    <property type="entry name" value="Cro/C1-type_HTH"/>
</dbReference>
<organism evidence="5 6">
    <name type="scientific">Massilia eurypsychrophila</name>
    <dbReference type="NCBI Taxonomy" id="1485217"/>
    <lineage>
        <taxon>Bacteria</taxon>
        <taxon>Pseudomonadati</taxon>
        <taxon>Pseudomonadota</taxon>
        <taxon>Betaproteobacteria</taxon>
        <taxon>Burkholderiales</taxon>
        <taxon>Oxalobacteraceae</taxon>
        <taxon>Telluria group</taxon>
        <taxon>Massilia</taxon>
    </lineage>
</organism>
<dbReference type="OrthoDB" id="9799384at2"/>
<evidence type="ECO:0000256" key="3">
    <source>
        <dbReference type="ARBA" id="ARBA00023163"/>
    </source>
</evidence>
<dbReference type="CDD" id="cd00093">
    <property type="entry name" value="HTH_XRE"/>
    <property type="match status" value="1"/>
</dbReference>
<dbReference type="InterPro" id="IPR032758">
    <property type="entry name" value="MqsA/HigA-2"/>
</dbReference>
<accession>A0A2G8TH20</accession>
<dbReference type="InterPro" id="IPR010982">
    <property type="entry name" value="Lambda_DNA-bd_dom_sf"/>
</dbReference>
<dbReference type="PANTHER" id="PTHR36511:SF3">
    <property type="entry name" value="ANTITOXIN HIGA-2"/>
    <property type="match status" value="1"/>
</dbReference>
<keyword evidence="2" id="KW-0238">DNA-binding</keyword>
<dbReference type="GO" id="GO:0003677">
    <property type="term" value="F:DNA binding"/>
    <property type="evidence" value="ECO:0007669"/>
    <property type="project" value="UniProtKB-KW"/>
</dbReference>
<dbReference type="AlphaFoldDB" id="A0A2G8TH20"/>
<dbReference type="EMBL" id="PDOC01000004">
    <property type="protein sequence ID" value="PIL45313.1"/>
    <property type="molecule type" value="Genomic_DNA"/>
</dbReference>